<dbReference type="Proteomes" id="UP000636010">
    <property type="component" value="Unassembled WGS sequence"/>
</dbReference>
<evidence type="ECO:0000313" key="3">
    <source>
        <dbReference type="Proteomes" id="UP000636010"/>
    </source>
</evidence>
<dbReference type="CDD" id="cd00093">
    <property type="entry name" value="HTH_XRE"/>
    <property type="match status" value="1"/>
</dbReference>
<dbReference type="EMBL" id="BMEC01000016">
    <property type="protein sequence ID" value="GGC52111.1"/>
    <property type="molecule type" value="Genomic_DNA"/>
</dbReference>
<evidence type="ECO:0000313" key="2">
    <source>
        <dbReference type="EMBL" id="GGC52111.1"/>
    </source>
</evidence>
<dbReference type="InterPro" id="IPR010982">
    <property type="entry name" value="Lambda_DNA-bd_dom_sf"/>
</dbReference>
<dbReference type="RefSeq" id="WP_188467321.1">
    <property type="nucleotide sequence ID" value="NZ_BAABHU010000016.1"/>
</dbReference>
<dbReference type="SMART" id="SM00530">
    <property type="entry name" value="HTH_XRE"/>
    <property type="match status" value="1"/>
</dbReference>
<accession>A0ABQ1N9V3</accession>
<protein>
    <recommendedName>
        <fullName evidence="1">HTH cro/C1-type domain-containing protein</fullName>
    </recommendedName>
</protein>
<comment type="caution">
    <text evidence="2">The sequence shown here is derived from an EMBL/GenBank/DDBJ whole genome shotgun (WGS) entry which is preliminary data.</text>
</comment>
<proteinExistence type="predicted"/>
<dbReference type="InterPro" id="IPR001387">
    <property type="entry name" value="Cro/C1-type_HTH"/>
</dbReference>
<evidence type="ECO:0000259" key="1">
    <source>
        <dbReference type="PROSITE" id="PS50943"/>
    </source>
</evidence>
<organism evidence="2 3">
    <name type="scientific">Marivirga lumbricoides</name>
    <dbReference type="NCBI Taxonomy" id="1046115"/>
    <lineage>
        <taxon>Bacteria</taxon>
        <taxon>Pseudomonadati</taxon>
        <taxon>Bacteroidota</taxon>
        <taxon>Cytophagia</taxon>
        <taxon>Cytophagales</taxon>
        <taxon>Marivirgaceae</taxon>
        <taxon>Marivirga</taxon>
    </lineage>
</organism>
<name>A0ABQ1N9V3_9BACT</name>
<keyword evidence="3" id="KW-1185">Reference proteome</keyword>
<dbReference type="SUPFAM" id="SSF47413">
    <property type="entry name" value="lambda repressor-like DNA-binding domains"/>
    <property type="match status" value="1"/>
</dbReference>
<sequence length="187" mass="21904">MKTQFDIEEVFEIGHLRNELEYERALIVDRKLRILSKSNSRLKPIRQKLRDLIEKYENKNWAPKSVINDDKLRESEIAELIAEKERLFLHRRKELIKNKLKAAGLTQQQLGEILGHKSKTYMSELMNGIVPFGMNDMVIIHRLLKINIKYLIPTTLSQPQRVRVKKTLTALGNKKLKLSSEDFDLAI</sequence>
<gene>
    <name evidence="2" type="ORF">GCM10011506_42200</name>
</gene>
<dbReference type="Gene3D" id="1.10.260.40">
    <property type="entry name" value="lambda repressor-like DNA-binding domains"/>
    <property type="match status" value="1"/>
</dbReference>
<feature type="domain" description="HTH cro/C1-type" evidence="1">
    <location>
        <begin position="96"/>
        <end position="151"/>
    </location>
</feature>
<dbReference type="PROSITE" id="PS50943">
    <property type="entry name" value="HTH_CROC1"/>
    <property type="match status" value="1"/>
</dbReference>
<reference evidence="3" key="1">
    <citation type="journal article" date="2019" name="Int. J. Syst. Evol. Microbiol.">
        <title>The Global Catalogue of Microorganisms (GCM) 10K type strain sequencing project: providing services to taxonomists for standard genome sequencing and annotation.</title>
        <authorList>
            <consortium name="The Broad Institute Genomics Platform"/>
            <consortium name="The Broad Institute Genome Sequencing Center for Infectious Disease"/>
            <person name="Wu L."/>
            <person name="Ma J."/>
        </authorList>
    </citation>
    <scope>NUCLEOTIDE SEQUENCE [LARGE SCALE GENOMIC DNA]</scope>
    <source>
        <strain evidence="3">CGMCC 1.10832</strain>
    </source>
</reference>